<dbReference type="Pfam" id="PF00583">
    <property type="entry name" value="Acetyltransf_1"/>
    <property type="match status" value="1"/>
</dbReference>
<name>A0AAU9CQC1_9BACT</name>
<feature type="domain" description="N-acetyltransferase" evidence="2">
    <location>
        <begin position="23"/>
        <end position="132"/>
    </location>
</feature>
<dbReference type="PANTHER" id="PTHR13947:SF37">
    <property type="entry name" value="LD18367P"/>
    <property type="match status" value="1"/>
</dbReference>
<evidence type="ECO:0000313" key="4">
    <source>
        <dbReference type="Proteomes" id="UP001348817"/>
    </source>
</evidence>
<dbReference type="CDD" id="cd04301">
    <property type="entry name" value="NAT_SF"/>
    <property type="match status" value="1"/>
</dbReference>
<evidence type="ECO:0000259" key="2">
    <source>
        <dbReference type="Pfam" id="PF00583"/>
    </source>
</evidence>
<organism evidence="3 4">
    <name type="scientific">Fulvitalea axinellae</name>
    <dbReference type="NCBI Taxonomy" id="1182444"/>
    <lineage>
        <taxon>Bacteria</taxon>
        <taxon>Pseudomonadati</taxon>
        <taxon>Bacteroidota</taxon>
        <taxon>Cytophagia</taxon>
        <taxon>Cytophagales</taxon>
        <taxon>Persicobacteraceae</taxon>
        <taxon>Fulvitalea</taxon>
    </lineage>
</organism>
<dbReference type="GO" id="GO:0008080">
    <property type="term" value="F:N-acetyltransferase activity"/>
    <property type="evidence" value="ECO:0007669"/>
    <property type="project" value="InterPro"/>
</dbReference>
<sequence>MKTLQIVNFDKRYAKDFEALNTQWLAKYFYVEEYDKQVLSNPEEYIIRKGGHIFMATIEGKAIGTVALINRDNNTFELSKMAVEEEAQGMRIGQKLMYYAINFAGENNIDRLFLDSNTILKPAISLYKKVGFKEIPVPKNTPYERCNIRMELMI</sequence>
<accession>A0AAU9CQC1</accession>
<dbReference type="InterPro" id="IPR000182">
    <property type="entry name" value="GNAT_dom"/>
</dbReference>
<protein>
    <recommendedName>
        <fullName evidence="2">N-acetyltransferase domain-containing protein</fullName>
    </recommendedName>
</protein>
<dbReference type="RefSeq" id="WP_338394368.1">
    <property type="nucleotide sequence ID" value="NZ_AP025314.1"/>
</dbReference>
<dbReference type="PANTHER" id="PTHR13947">
    <property type="entry name" value="GNAT FAMILY N-ACETYLTRANSFERASE"/>
    <property type="match status" value="1"/>
</dbReference>
<evidence type="ECO:0000256" key="1">
    <source>
        <dbReference type="ARBA" id="ARBA00022679"/>
    </source>
</evidence>
<reference evidence="3 4" key="1">
    <citation type="submission" date="2021-12" db="EMBL/GenBank/DDBJ databases">
        <title>Genome sequencing of bacteria with rrn-lacking chromosome and rrn-plasmid.</title>
        <authorList>
            <person name="Anda M."/>
            <person name="Iwasaki W."/>
        </authorList>
    </citation>
    <scope>NUCLEOTIDE SEQUENCE [LARGE SCALE GENOMIC DNA]</scope>
    <source>
        <strain evidence="3 4">DSM 100852</strain>
    </source>
</reference>
<dbReference type="AlphaFoldDB" id="A0AAU9CQC1"/>
<dbReference type="Gene3D" id="3.40.630.30">
    <property type="match status" value="1"/>
</dbReference>
<dbReference type="InterPro" id="IPR016181">
    <property type="entry name" value="Acyl_CoA_acyltransferase"/>
</dbReference>
<keyword evidence="4" id="KW-1185">Reference proteome</keyword>
<dbReference type="SUPFAM" id="SSF55729">
    <property type="entry name" value="Acyl-CoA N-acyltransferases (Nat)"/>
    <property type="match status" value="1"/>
</dbReference>
<evidence type="ECO:0000313" key="3">
    <source>
        <dbReference type="EMBL" id="BDD09152.1"/>
    </source>
</evidence>
<proteinExistence type="predicted"/>
<dbReference type="KEGG" id="fax:FUAX_15840"/>
<keyword evidence="1" id="KW-0808">Transferase</keyword>
<dbReference type="InterPro" id="IPR050769">
    <property type="entry name" value="NAT_camello-type"/>
</dbReference>
<gene>
    <name evidence="3" type="ORF">FUAX_15840</name>
</gene>
<dbReference type="Proteomes" id="UP001348817">
    <property type="component" value="Chromosome"/>
</dbReference>
<dbReference type="EMBL" id="AP025314">
    <property type="protein sequence ID" value="BDD09152.1"/>
    <property type="molecule type" value="Genomic_DNA"/>
</dbReference>